<name>A0AC34QSQ6_9BILA</name>
<protein>
    <submittedName>
        <fullName evidence="2">MIF4G domain-containing protein</fullName>
    </submittedName>
</protein>
<dbReference type="Proteomes" id="UP000887576">
    <property type="component" value="Unplaced"/>
</dbReference>
<sequence>MNFPGFVPQRGPSINFPHQATHGAAVLNMPNGTFVDANNADGHTIFNQAGMSYSQIQQAAYAAQYYNAYGYGGYPPIYSPAVQYPTQMITQQPIQTIQQRPQQVSARSQPPPQRQKKILSFVDPTTNENIFEAEKTTTASQPDVPHSPSKSSVSVNETASTTPSVVDSVRNSADEAHSVIQPAVTAKIDDQASEHHDFKDVEIPKEPTPPQQPIVPIEESIKENDKSRESSQVLQDEGHTPSIVVDEPISQSPIADEEPEDCSVEPKEDKTALLAEYEQKMDEYKSCPENVAKLDKQMYERDLVELIREIIKNFNVVKCPLSDDQLKAFQIDRTLPQSTPVVFHGKSKYQSGRGDNFNPSWAQNNKPNIKMYQGRPSADNRKKQRVSQVIARPSIQRPKVQKLERGKGAWVPTSLKGSEAEQDRIEKVRKDIRGLLNKITPSTYHDLSVEFINKKVYQDQESLPTVVELIFTKAVEEPTFVGIYSDLCRLQHEAELKISGGKNFYETIIRKCQLVFEGTQKTSSLQAIENVEEKLKAEEDPKKREALQEDLADCKGKQKRYMLGTIKFISHLYRIRLLHWKIIDFCLKSLLQSAKKENDELSVECFLNLLESVGLFMHGQGQEIDVKQMKELDGFFNYIISFKATVSNRVKFMIMDLEDLRHKGWKGKDTGPKTKEAVKADVLKEEAQNKRDRDAYEVASRKSYAGKVTASAAYGGRLSRDNREERKTQAVIASSNTGSSTRKNTKLSAVEQQDKLGGGSKWGSGAGIKTGQAKTKSKIADGRTGKDDSSFERKPSTSTNLPKNSIKSTPIPVIEFNEKKFDEEFMKILEDQPAKDSETLDRCFEKLSTIIKELQNPIKSYERMLYISCEKKKKDEHQDRLAISRLILKLTQDTKVSEEFFKAFEHYCTYLVDNEIEEDVPHLIYTLPETIAQIFACDVTAVDGQRPPIKHFSNGLIKFNNYGNKMLAGLFNNLLKIFKERGEHDVDVLLRLTFDELPPELKTDENLSLFERSKIDFDQFENLKALLTN</sequence>
<dbReference type="WBParaSite" id="JU765_v2.g19022.t1">
    <property type="protein sequence ID" value="JU765_v2.g19022.t1"/>
    <property type="gene ID" value="JU765_v2.g19022"/>
</dbReference>
<evidence type="ECO:0000313" key="2">
    <source>
        <dbReference type="WBParaSite" id="JU765_v2.g19022.t1"/>
    </source>
</evidence>
<proteinExistence type="predicted"/>
<organism evidence="1 2">
    <name type="scientific">Panagrolaimus sp. JU765</name>
    <dbReference type="NCBI Taxonomy" id="591449"/>
    <lineage>
        <taxon>Eukaryota</taxon>
        <taxon>Metazoa</taxon>
        <taxon>Ecdysozoa</taxon>
        <taxon>Nematoda</taxon>
        <taxon>Chromadorea</taxon>
        <taxon>Rhabditida</taxon>
        <taxon>Tylenchina</taxon>
        <taxon>Panagrolaimomorpha</taxon>
        <taxon>Panagrolaimoidea</taxon>
        <taxon>Panagrolaimidae</taxon>
        <taxon>Panagrolaimus</taxon>
    </lineage>
</organism>
<reference evidence="2" key="1">
    <citation type="submission" date="2022-11" db="UniProtKB">
        <authorList>
            <consortium name="WormBaseParasite"/>
        </authorList>
    </citation>
    <scope>IDENTIFICATION</scope>
</reference>
<accession>A0AC34QSQ6</accession>
<evidence type="ECO:0000313" key="1">
    <source>
        <dbReference type="Proteomes" id="UP000887576"/>
    </source>
</evidence>